<evidence type="ECO:0000256" key="4">
    <source>
        <dbReference type="ARBA" id="ARBA00023163"/>
    </source>
</evidence>
<dbReference type="InterPro" id="IPR058163">
    <property type="entry name" value="LysR-type_TF_proteobact-type"/>
</dbReference>
<dbReference type="GO" id="GO:0006351">
    <property type="term" value="P:DNA-templated transcription"/>
    <property type="evidence" value="ECO:0007669"/>
    <property type="project" value="TreeGrafter"/>
</dbReference>
<evidence type="ECO:0000259" key="5">
    <source>
        <dbReference type="PROSITE" id="PS50931"/>
    </source>
</evidence>
<dbReference type="PANTHER" id="PTHR30537:SF35">
    <property type="entry name" value="TRANSCRIPTIONAL REGULATORY PROTEIN"/>
    <property type="match status" value="1"/>
</dbReference>
<dbReference type="Gene3D" id="3.40.190.290">
    <property type="match status" value="1"/>
</dbReference>
<dbReference type="AlphaFoldDB" id="A0A848MBV5"/>
<comment type="similarity">
    <text evidence="1">Belongs to the LysR transcriptional regulatory family.</text>
</comment>
<dbReference type="InterPro" id="IPR036390">
    <property type="entry name" value="WH_DNA-bd_sf"/>
</dbReference>
<dbReference type="CDD" id="cd08422">
    <property type="entry name" value="PBP2_CrgA_like"/>
    <property type="match status" value="1"/>
</dbReference>
<gene>
    <name evidence="6" type="ORF">GW590_01650</name>
</gene>
<keyword evidence="2" id="KW-0805">Transcription regulation</keyword>
<dbReference type="Pfam" id="PF03466">
    <property type="entry name" value="LysR_substrate"/>
    <property type="match status" value="1"/>
</dbReference>
<sequence length="303" mass="33713">MEKLDSSRMFVAVMETGSFAAAAQRLGTSHGQASKLITRLEHDLGIQLFKRSTRAMAPTDVAVAYYDRIKLLLEEYDALNDSVRNASESPAGKIRITVPVTFGTTQLSHHLIAFAQRFPHIELDVNFSDRQVNVVDEGYDLALRIGALADSSLIARKLCAIRVIIVASPDYLEQRGVPETWQQLSRHDCIVDTNFRDAFRWPFLDASQHIQELPIGARLKFSNADVCLQAACAGLGITRVPTFVAGDRLRSQQVIPLLTQYEVPPLGLFALYPPAKHLARKSRTLIDFLVEALSGQPAWDQGW</sequence>
<evidence type="ECO:0000256" key="3">
    <source>
        <dbReference type="ARBA" id="ARBA00023125"/>
    </source>
</evidence>
<keyword evidence="4" id="KW-0804">Transcription</keyword>
<evidence type="ECO:0000313" key="7">
    <source>
        <dbReference type="Proteomes" id="UP000585363"/>
    </source>
</evidence>
<dbReference type="EMBL" id="JAADJU010000001">
    <property type="protein sequence ID" value="NMP25587.1"/>
    <property type="molecule type" value="Genomic_DNA"/>
</dbReference>
<dbReference type="InterPro" id="IPR036388">
    <property type="entry name" value="WH-like_DNA-bd_sf"/>
</dbReference>
<evidence type="ECO:0000256" key="2">
    <source>
        <dbReference type="ARBA" id="ARBA00023015"/>
    </source>
</evidence>
<dbReference type="InterPro" id="IPR005119">
    <property type="entry name" value="LysR_subst-bd"/>
</dbReference>
<evidence type="ECO:0000256" key="1">
    <source>
        <dbReference type="ARBA" id="ARBA00009437"/>
    </source>
</evidence>
<reference evidence="6 7" key="1">
    <citation type="submission" date="2020-01" db="EMBL/GenBank/DDBJ databases">
        <authorList>
            <person name="Lee S.D."/>
        </authorList>
    </citation>
    <scope>NUCLEOTIDE SEQUENCE [LARGE SCALE GENOMIC DNA]</scope>
    <source>
        <strain evidence="6 7">SAP-1</strain>
    </source>
</reference>
<proteinExistence type="inferred from homology"/>
<dbReference type="PROSITE" id="PS50931">
    <property type="entry name" value="HTH_LYSR"/>
    <property type="match status" value="1"/>
</dbReference>
<evidence type="ECO:0000313" key="6">
    <source>
        <dbReference type="EMBL" id="NMP25587.1"/>
    </source>
</evidence>
<keyword evidence="3" id="KW-0238">DNA-binding</keyword>
<dbReference type="GO" id="GO:0043565">
    <property type="term" value="F:sequence-specific DNA binding"/>
    <property type="evidence" value="ECO:0007669"/>
    <property type="project" value="TreeGrafter"/>
</dbReference>
<dbReference type="PANTHER" id="PTHR30537">
    <property type="entry name" value="HTH-TYPE TRANSCRIPTIONAL REGULATOR"/>
    <property type="match status" value="1"/>
</dbReference>
<dbReference type="GO" id="GO:0003700">
    <property type="term" value="F:DNA-binding transcription factor activity"/>
    <property type="evidence" value="ECO:0007669"/>
    <property type="project" value="InterPro"/>
</dbReference>
<accession>A0A848MBV5</accession>
<feature type="domain" description="HTH lysR-type" evidence="5">
    <location>
        <begin position="8"/>
        <end position="59"/>
    </location>
</feature>
<dbReference type="InterPro" id="IPR000847">
    <property type="entry name" value="LysR_HTH_N"/>
</dbReference>
<organism evidence="6 7">
    <name type="scientific">Rouxiella aceris</name>
    <dbReference type="NCBI Taxonomy" id="2703884"/>
    <lineage>
        <taxon>Bacteria</taxon>
        <taxon>Pseudomonadati</taxon>
        <taxon>Pseudomonadota</taxon>
        <taxon>Gammaproteobacteria</taxon>
        <taxon>Enterobacterales</taxon>
        <taxon>Yersiniaceae</taxon>
        <taxon>Rouxiella</taxon>
    </lineage>
</organism>
<comment type="caution">
    <text evidence="6">The sequence shown here is derived from an EMBL/GenBank/DDBJ whole genome shotgun (WGS) entry which is preliminary data.</text>
</comment>
<dbReference type="Proteomes" id="UP000585363">
    <property type="component" value="Unassembled WGS sequence"/>
</dbReference>
<dbReference type="Pfam" id="PF00126">
    <property type="entry name" value="HTH_1"/>
    <property type="match status" value="1"/>
</dbReference>
<protein>
    <submittedName>
        <fullName evidence="6">LysR family transcriptional regulator</fullName>
    </submittedName>
</protein>
<dbReference type="Gene3D" id="1.10.10.10">
    <property type="entry name" value="Winged helix-like DNA-binding domain superfamily/Winged helix DNA-binding domain"/>
    <property type="match status" value="1"/>
</dbReference>
<reference evidence="6 7" key="2">
    <citation type="submission" date="2020-06" db="EMBL/GenBank/DDBJ databases">
        <title>Polyphasic characterization of a Rahnella strain isolated from tree sap.</title>
        <authorList>
            <person name="Kim I.S."/>
        </authorList>
    </citation>
    <scope>NUCLEOTIDE SEQUENCE [LARGE SCALE GENOMIC DNA]</scope>
    <source>
        <strain evidence="6 7">SAP-1</strain>
    </source>
</reference>
<keyword evidence="7" id="KW-1185">Reference proteome</keyword>
<dbReference type="RefSeq" id="WP_169401276.1">
    <property type="nucleotide sequence ID" value="NZ_JAADJU010000001.1"/>
</dbReference>
<dbReference type="SUPFAM" id="SSF53850">
    <property type="entry name" value="Periplasmic binding protein-like II"/>
    <property type="match status" value="1"/>
</dbReference>
<dbReference type="SUPFAM" id="SSF46785">
    <property type="entry name" value="Winged helix' DNA-binding domain"/>
    <property type="match status" value="1"/>
</dbReference>
<name>A0A848MBV5_9GAMM</name>